<evidence type="ECO:0000256" key="2">
    <source>
        <dbReference type="ARBA" id="ARBA00022692"/>
    </source>
</evidence>
<dbReference type="InterPro" id="IPR000292">
    <property type="entry name" value="For/NO2_transpt"/>
</dbReference>
<comment type="subcellular location">
    <subcellularLocation>
        <location evidence="1">Membrane</location>
        <topology evidence="1">Multi-pass membrane protein</topology>
    </subcellularLocation>
</comment>
<evidence type="ECO:0000256" key="3">
    <source>
        <dbReference type="ARBA" id="ARBA00022989"/>
    </source>
</evidence>
<keyword evidence="4 6" id="KW-0472">Membrane</keyword>
<dbReference type="Proteomes" id="UP001568894">
    <property type="component" value="Unassembled WGS sequence"/>
</dbReference>
<comment type="caution">
    <text evidence="7">The sequence shown here is derived from an EMBL/GenBank/DDBJ whole genome shotgun (WGS) entry which is preliminary data.</text>
</comment>
<proteinExistence type="predicted"/>
<sequence>MKSEEKEQEKYQEELEETSKEVDGVNEYRDIISRVIHEGEEIFKIKNRAITLSAIIAGLEIGFSYMLLCALHHLLQGKVEENTIFKLFSFVYPVGFILVILGKSALFTEQTSVLALPVLNGQRSIKELLRIWGLVIIGNVVGGILFTLFIGFLAPHLDLFTKDTMVKIGSHVLHHESWVIFLSAVVAGWLMGLLNWLLNSAKNSLTRIFLIFMITAVIGFGGFHHSIVGNIEVFGAYLFSESIGLLDYLWFLMLALLGNSFGGAVVVGLFKYRIFESNYNKQN</sequence>
<evidence type="ECO:0000256" key="1">
    <source>
        <dbReference type="ARBA" id="ARBA00004141"/>
    </source>
</evidence>
<feature type="transmembrane region" description="Helical" evidence="6">
    <location>
        <begin position="87"/>
        <end position="107"/>
    </location>
</feature>
<protein>
    <submittedName>
        <fullName evidence="7">Formate/nitrite transporter family protein</fullName>
    </submittedName>
</protein>
<dbReference type="EMBL" id="JASMRN010000016">
    <property type="protein sequence ID" value="MEZ7516597.1"/>
    <property type="molecule type" value="Genomic_DNA"/>
</dbReference>
<dbReference type="PANTHER" id="PTHR30520">
    <property type="entry name" value="FORMATE TRANSPORTER-RELATED"/>
    <property type="match status" value="1"/>
</dbReference>
<accession>A0ABV4KGD5</accession>
<feature type="transmembrane region" description="Helical" evidence="6">
    <location>
        <begin position="248"/>
        <end position="270"/>
    </location>
</feature>
<evidence type="ECO:0000256" key="6">
    <source>
        <dbReference type="SAM" id="Phobius"/>
    </source>
</evidence>
<dbReference type="PANTHER" id="PTHR30520:SF2">
    <property type="entry name" value="INNER MEMBRANE PROTEIN YFDC"/>
    <property type="match status" value="1"/>
</dbReference>
<feature type="transmembrane region" description="Helical" evidence="6">
    <location>
        <begin position="52"/>
        <end position="75"/>
    </location>
</feature>
<feature type="transmembrane region" description="Helical" evidence="6">
    <location>
        <begin position="177"/>
        <end position="197"/>
    </location>
</feature>
<keyword evidence="3 6" id="KW-1133">Transmembrane helix</keyword>
<evidence type="ECO:0000313" key="7">
    <source>
        <dbReference type="EMBL" id="MEZ7516597.1"/>
    </source>
</evidence>
<feature type="coiled-coil region" evidence="5">
    <location>
        <begin position="1"/>
        <end position="28"/>
    </location>
</feature>
<dbReference type="Gene3D" id="1.20.1080.10">
    <property type="entry name" value="Glycerol uptake facilitator protein"/>
    <property type="match status" value="1"/>
</dbReference>
<dbReference type="RefSeq" id="WP_371571896.1">
    <property type="nucleotide sequence ID" value="NZ_JASMRN010000016.1"/>
</dbReference>
<feature type="transmembrane region" description="Helical" evidence="6">
    <location>
        <begin position="128"/>
        <end position="157"/>
    </location>
</feature>
<gene>
    <name evidence="7" type="ORF">QO192_15060</name>
</gene>
<organism evidence="7 8">
    <name type="scientific">Flavobacterium frigidarium</name>
    <dbReference type="NCBI Taxonomy" id="99286"/>
    <lineage>
        <taxon>Bacteria</taxon>
        <taxon>Pseudomonadati</taxon>
        <taxon>Bacteroidota</taxon>
        <taxon>Flavobacteriia</taxon>
        <taxon>Flavobacteriales</taxon>
        <taxon>Flavobacteriaceae</taxon>
        <taxon>Flavobacterium</taxon>
    </lineage>
</organism>
<evidence type="ECO:0000313" key="8">
    <source>
        <dbReference type="Proteomes" id="UP001568894"/>
    </source>
</evidence>
<keyword evidence="2 6" id="KW-0812">Transmembrane</keyword>
<evidence type="ECO:0000256" key="4">
    <source>
        <dbReference type="ARBA" id="ARBA00023136"/>
    </source>
</evidence>
<feature type="transmembrane region" description="Helical" evidence="6">
    <location>
        <begin position="209"/>
        <end position="228"/>
    </location>
</feature>
<dbReference type="Pfam" id="PF01226">
    <property type="entry name" value="Form_Nir_trans"/>
    <property type="match status" value="1"/>
</dbReference>
<keyword evidence="8" id="KW-1185">Reference proteome</keyword>
<reference evidence="7 8" key="1">
    <citation type="submission" date="2023-05" db="EMBL/GenBank/DDBJ databases">
        <title>Adaptations of aquatic viruses from atmosphere-close ecosystems of the Central Arctic Ocean.</title>
        <authorList>
            <person name="Rahlff J."/>
            <person name="Holmfeldt K."/>
        </authorList>
    </citation>
    <scope>NUCLEOTIDE SEQUENCE [LARGE SCALE GENOMIC DNA]</scope>
    <source>
        <strain evidence="7 8">Arc14</strain>
    </source>
</reference>
<keyword evidence="5" id="KW-0175">Coiled coil</keyword>
<evidence type="ECO:0000256" key="5">
    <source>
        <dbReference type="SAM" id="Coils"/>
    </source>
</evidence>
<name>A0ABV4KGD5_9FLAO</name>
<dbReference type="InterPro" id="IPR023271">
    <property type="entry name" value="Aquaporin-like"/>
</dbReference>